<dbReference type="Gene3D" id="1.10.10.60">
    <property type="entry name" value="Homeodomain-like"/>
    <property type="match status" value="1"/>
</dbReference>
<dbReference type="GO" id="GO:0003714">
    <property type="term" value="F:transcription corepressor activity"/>
    <property type="evidence" value="ECO:0007669"/>
    <property type="project" value="TreeGrafter"/>
</dbReference>
<evidence type="ECO:0000313" key="8">
    <source>
        <dbReference type="EMBL" id="KNC54852.1"/>
    </source>
</evidence>
<feature type="compositionally biased region" description="Low complexity" evidence="5">
    <location>
        <begin position="224"/>
        <end position="233"/>
    </location>
</feature>
<dbReference type="SMART" id="SM00717">
    <property type="entry name" value="SANT"/>
    <property type="match status" value="1"/>
</dbReference>
<dbReference type="Pfam" id="PF00249">
    <property type="entry name" value="Myb_DNA-binding"/>
    <property type="match status" value="1"/>
</dbReference>
<dbReference type="GO" id="GO:0000118">
    <property type="term" value="C:histone deacetylase complex"/>
    <property type="evidence" value="ECO:0007669"/>
    <property type="project" value="TreeGrafter"/>
</dbReference>
<dbReference type="RefSeq" id="XP_013761749.1">
    <property type="nucleotide sequence ID" value="XM_013906295.1"/>
</dbReference>
<feature type="domain" description="SANT" evidence="7">
    <location>
        <begin position="163"/>
        <end position="207"/>
    </location>
</feature>
<dbReference type="AlphaFoldDB" id="A0A0L0DRG6"/>
<keyword evidence="3" id="KW-0804">Transcription</keyword>
<gene>
    <name evidence="8" type="ORF">AMSG_01706</name>
</gene>
<feature type="region of interest" description="Disordered" evidence="5">
    <location>
        <begin position="305"/>
        <end position="324"/>
    </location>
</feature>
<dbReference type="Proteomes" id="UP000054408">
    <property type="component" value="Unassembled WGS sequence"/>
</dbReference>
<accession>A0A0L0DRG6</accession>
<dbReference type="PROSITE" id="PS51156">
    <property type="entry name" value="ELM2"/>
    <property type="match status" value="1"/>
</dbReference>
<evidence type="ECO:0000259" key="7">
    <source>
        <dbReference type="PROSITE" id="PS51293"/>
    </source>
</evidence>
<dbReference type="InterPro" id="IPR000949">
    <property type="entry name" value="ELM2_dom"/>
</dbReference>
<dbReference type="SUPFAM" id="SSF46689">
    <property type="entry name" value="Homeodomain-like"/>
    <property type="match status" value="1"/>
</dbReference>
<feature type="region of interest" description="Disordered" evidence="5">
    <location>
        <begin position="1"/>
        <end position="23"/>
    </location>
</feature>
<dbReference type="GO" id="GO:0005667">
    <property type="term" value="C:transcription regulator complex"/>
    <property type="evidence" value="ECO:0007669"/>
    <property type="project" value="TreeGrafter"/>
</dbReference>
<sequence>MRMAPAHSHATNHHHESAMLSCGTKSVGGSGSRFVPRLAPLPLSPTKAADARARTARDDEAARVLSSLDLSTPRHVYGQIMVGPTFQASALPAAASAAEAPTGNDECMWRPCPAKISNADVDAFVEAARGASVPEESALKALMEADYDVDAAMEVLLAADHPPARAVWSTREKAVFEQLYANHGKEFRLIAPHLPNKTLADVVEYFYAVRPCAHDPYDSDMEGAESGSSSASELESDEESQVDDDVFAYLRNELATPQAAPAALDASRLFVGSTPMASRPATPHGPVFASDSRWSLGLPPLLPGAASVSNSGPSTPSPSGASRKRKFAIDDNDVTAQASVSPIPGIGVATEAASTLASFGAPSSGPVMWSPSQPRPPVPALDLGEFDFDTDSLLGPDLPSPKLLARPAKRHKPLAPAPPSLAPAPPPLFGDLFPVASQPAAEPTEETCTIQ</sequence>
<evidence type="ECO:0000256" key="1">
    <source>
        <dbReference type="ARBA" id="ARBA00004123"/>
    </source>
</evidence>
<proteinExistence type="predicted"/>
<evidence type="ECO:0000256" key="5">
    <source>
        <dbReference type="SAM" id="MobiDB-lite"/>
    </source>
</evidence>
<dbReference type="GO" id="GO:0006357">
    <property type="term" value="P:regulation of transcription by RNA polymerase II"/>
    <property type="evidence" value="ECO:0007669"/>
    <property type="project" value="TreeGrafter"/>
</dbReference>
<feature type="compositionally biased region" description="Pro residues" evidence="5">
    <location>
        <begin position="415"/>
        <end position="428"/>
    </location>
</feature>
<feature type="region of interest" description="Disordered" evidence="5">
    <location>
        <begin position="217"/>
        <end position="241"/>
    </location>
</feature>
<evidence type="ECO:0000256" key="3">
    <source>
        <dbReference type="ARBA" id="ARBA00023163"/>
    </source>
</evidence>
<feature type="domain" description="ELM2" evidence="6">
    <location>
        <begin position="78"/>
        <end position="160"/>
    </location>
</feature>
<comment type="subcellular location">
    <subcellularLocation>
        <location evidence="1">Nucleus</location>
    </subcellularLocation>
</comment>
<evidence type="ECO:0000313" key="9">
    <source>
        <dbReference type="Proteomes" id="UP000054408"/>
    </source>
</evidence>
<dbReference type="EMBL" id="GL349438">
    <property type="protein sequence ID" value="KNC54852.1"/>
    <property type="molecule type" value="Genomic_DNA"/>
</dbReference>
<dbReference type="PANTHER" id="PTHR16089:SF28">
    <property type="entry name" value="REST COREPRESSOR"/>
    <property type="match status" value="1"/>
</dbReference>
<reference evidence="8 9" key="1">
    <citation type="submission" date="2010-05" db="EMBL/GenBank/DDBJ databases">
        <title>The Genome Sequence of Thecamonas trahens ATCC 50062.</title>
        <authorList>
            <consortium name="The Broad Institute Genome Sequencing Platform"/>
            <person name="Russ C."/>
            <person name="Cuomo C."/>
            <person name="Shea T."/>
            <person name="Young S.K."/>
            <person name="Zeng Q."/>
            <person name="Koehrsen M."/>
            <person name="Haas B."/>
            <person name="Borodovsky M."/>
            <person name="Guigo R."/>
            <person name="Alvarado L."/>
            <person name="Berlin A."/>
            <person name="Bochicchio J."/>
            <person name="Borenstein D."/>
            <person name="Chapman S."/>
            <person name="Chen Z."/>
            <person name="Freedman E."/>
            <person name="Gellesch M."/>
            <person name="Goldberg J."/>
            <person name="Griggs A."/>
            <person name="Gujja S."/>
            <person name="Heilman E."/>
            <person name="Heiman D."/>
            <person name="Hepburn T."/>
            <person name="Howarth C."/>
            <person name="Jen D."/>
            <person name="Larson L."/>
            <person name="Mehta T."/>
            <person name="Park D."/>
            <person name="Pearson M."/>
            <person name="Roberts A."/>
            <person name="Saif S."/>
            <person name="Shenoy N."/>
            <person name="Sisk P."/>
            <person name="Stolte C."/>
            <person name="Sykes S."/>
            <person name="Thomson T."/>
            <person name="Walk T."/>
            <person name="White J."/>
            <person name="Yandava C."/>
            <person name="Burger G."/>
            <person name="Gray M.W."/>
            <person name="Holland P.W.H."/>
            <person name="King N."/>
            <person name="Lang F.B.F."/>
            <person name="Roger A.J."/>
            <person name="Ruiz-Trillo I."/>
            <person name="Lander E."/>
            <person name="Nusbaum C."/>
        </authorList>
    </citation>
    <scope>NUCLEOTIDE SEQUENCE [LARGE SCALE GENOMIC DNA]</scope>
    <source>
        <strain evidence="8 9">ATCC 50062</strain>
    </source>
</reference>
<evidence type="ECO:0000259" key="6">
    <source>
        <dbReference type="PROSITE" id="PS51156"/>
    </source>
</evidence>
<dbReference type="eggNOG" id="KOG1194">
    <property type="taxonomic scope" value="Eukaryota"/>
</dbReference>
<feature type="region of interest" description="Disordered" evidence="5">
    <location>
        <begin position="401"/>
        <end position="451"/>
    </location>
</feature>
<dbReference type="GeneID" id="25561445"/>
<dbReference type="STRING" id="461836.A0A0L0DRG6"/>
<keyword evidence="9" id="KW-1185">Reference proteome</keyword>
<evidence type="ECO:0000256" key="4">
    <source>
        <dbReference type="ARBA" id="ARBA00023242"/>
    </source>
</evidence>
<protein>
    <submittedName>
        <fullName evidence="8">Uncharacterized protein</fullName>
    </submittedName>
</protein>
<dbReference type="InterPro" id="IPR017884">
    <property type="entry name" value="SANT_dom"/>
</dbReference>
<organism evidence="8 9">
    <name type="scientific">Thecamonas trahens ATCC 50062</name>
    <dbReference type="NCBI Taxonomy" id="461836"/>
    <lineage>
        <taxon>Eukaryota</taxon>
        <taxon>Apusozoa</taxon>
        <taxon>Apusomonadida</taxon>
        <taxon>Apusomonadidae</taxon>
        <taxon>Thecamonas</taxon>
    </lineage>
</organism>
<dbReference type="PROSITE" id="PS51293">
    <property type="entry name" value="SANT"/>
    <property type="match status" value="1"/>
</dbReference>
<evidence type="ECO:0000256" key="2">
    <source>
        <dbReference type="ARBA" id="ARBA00023015"/>
    </source>
</evidence>
<dbReference type="OrthoDB" id="10064338at2759"/>
<dbReference type="InterPro" id="IPR009057">
    <property type="entry name" value="Homeodomain-like_sf"/>
</dbReference>
<dbReference type="InterPro" id="IPR051066">
    <property type="entry name" value="Trans_reg/Corepressor"/>
</dbReference>
<feature type="compositionally biased region" description="Low complexity" evidence="5">
    <location>
        <begin position="305"/>
        <end position="321"/>
    </location>
</feature>
<keyword evidence="2" id="KW-0805">Transcription regulation</keyword>
<keyword evidence="4" id="KW-0539">Nucleus</keyword>
<name>A0A0L0DRG6_THETB</name>
<dbReference type="InterPro" id="IPR001005">
    <property type="entry name" value="SANT/Myb"/>
</dbReference>
<dbReference type="PANTHER" id="PTHR16089">
    <property type="entry name" value="REST COREPRESSOR COREST PROTEIN-RELATED"/>
    <property type="match status" value="1"/>
</dbReference>